<dbReference type="SMART" id="SM00287">
    <property type="entry name" value="SH3b"/>
    <property type="match status" value="1"/>
</dbReference>
<name>A0ABQ1KE76_9RHOB</name>
<dbReference type="RefSeq" id="WP_188481105.1">
    <property type="nucleotide sequence ID" value="NZ_BMFC01000002.1"/>
</dbReference>
<dbReference type="Gene3D" id="2.30.30.40">
    <property type="entry name" value="SH3 Domains"/>
    <property type="match status" value="1"/>
</dbReference>
<keyword evidence="1" id="KW-0732">Signal</keyword>
<dbReference type="Pfam" id="PF08239">
    <property type="entry name" value="SH3_3"/>
    <property type="match status" value="1"/>
</dbReference>
<accession>A0ABQ1KE76</accession>
<evidence type="ECO:0000313" key="3">
    <source>
        <dbReference type="EMBL" id="GGB97289.1"/>
    </source>
</evidence>
<evidence type="ECO:0000259" key="2">
    <source>
        <dbReference type="PROSITE" id="PS51781"/>
    </source>
</evidence>
<dbReference type="PROSITE" id="PS51781">
    <property type="entry name" value="SH3B"/>
    <property type="match status" value="1"/>
</dbReference>
<dbReference type="Proteomes" id="UP000645462">
    <property type="component" value="Unassembled WGS sequence"/>
</dbReference>
<feature type="chain" id="PRO_5045275773" description="SH3b domain-containing protein" evidence="1">
    <location>
        <begin position="19"/>
        <end position="204"/>
    </location>
</feature>
<dbReference type="InterPro" id="IPR003646">
    <property type="entry name" value="SH3-like_bac-type"/>
</dbReference>
<gene>
    <name evidence="3" type="ORF">GCM10011363_12420</name>
</gene>
<dbReference type="EMBL" id="BMFC01000002">
    <property type="protein sequence ID" value="GGB97289.1"/>
    <property type="molecule type" value="Genomic_DNA"/>
</dbReference>
<feature type="signal peptide" evidence="1">
    <location>
        <begin position="1"/>
        <end position="18"/>
    </location>
</feature>
<keyword evidence="4" id="KW-1185">Reference proteome</keyword>
<feature type="domain" description="SH3b" evidence="2">
    <location>
        <begin position="19"/>
        <end position="89"/>
    </location>
</feature>
<protein>
    <recommendedName>
        <fullName evidence="2">SH3b domain-containing protein</fullName>
    </recommendedName>
</protein>
<sequence>MRASLLALSLALPGLAMAEPSYHRVIDVAANDTLNVRAEPSASSADIGDLAHDARQVEVFEFDSTGNWARIALNERDGWVATRFLTRDEVATLGISTIPQGLTCGGTEPFWALGLYGEDARYSHPTDGDTDFAYETIMVAEGRLGSPALVMLATEDDTVIEATLSGASCNDGMSDRSYGWTVTLQRIALGERRFLSGCCHLPRD</sequence>
<comment type="caution">
    <text evidence="3">The sequence shown here is derived from an EMBL/GenBank/DDBJ whole genome shotgun (WGS) entry which is preliminary data.</text>
</comment>
<evidence type="ECO:0000256" key="1">
    <source>
        <dbReference type="SAM" id="SignalP"/>
    </source>
</evidence>
<proteinExistence type="predicted"/>
<evidence type="ECO:0000313" key="4">
    <source>
        <dbReference type="Proteomes" id="UP000645462"/>
    </source>
</evidence>
<organism evidence="3 4">
    <name type="scientific">Marivita lacus</name>
    <dbReference type="NCBI Taxonomy" id="1323742"/>
    <lineage>
        <taxon>Bacteria</taxon>
        <taxon>Pseudomonadati</taxon>
        <taxon>Pseudomonadota</taxon>
        <taxon>Alphaproteobacteria</taxon>
        <taxon>Rhodobacterales</taxon>
        <taxon>Roseobacteraceae</taxon>
        <taxon>Marivita</taxon>
    </lineage>
</organism>
<reference evidence="4" key="1">
    <citation type="journal article" date="2019" name="Int. J. Syst. Evol. Microbiol.">
        <title>The Global Catalogue of Microorganisms (GCM) 10K type strain sequencing project: providing services to taxonomists for standard genome sequencing and annotation.</title>
        <authorList>
            <consortium name="The Broad Institute Genomics Platform"/>
            <consortium name="The Broad Institute Genome Sequencing Center for Infectious Disease"/>
            <person name="Wu L."/>
            <person name="Ma J."/>
        </authorList>
    </citation>
    <scope>NUCLEOTIDE SEQUENCE [LARGE SCALE GENOMIC DNA]</scope>
    <source>
        <strain evidence="4">CGMCC 1.12478</strain>
    </source>
</reference>